<protein>
    <submittedName>
        <fullName evidence="2">Uncharacterized protein</fullName>
    </submittedName>
</protein>
<evidence type="ECO:0000313" key="3">
    <source>
        <dbReference type="Proteomes" id="UP000235392"/>
    </source>
</evidence>
<dbReference type="EMBL" id="PGCI01000606">
    <property type="protein sequence ID" value="PLW24580.1"/>
    <property type="molecule type" value="Genomic_DNA"/>
</dbReference>
<comment type="caution">
    <text evidence="2">The sequence shown here is derived from an EMBL/GenBank/DDBJ whole genome shotgun (WGS) entry which is preliminary data.</text>
</comment>
<accession>A0A2N5TGF2</accession>
<reference evidence="2 3" key="1">
    <citation type="submission" date="2017-11" db="EMBL/GenBank/DDBJ databases">
        <title>De novo assembly and phasing of dikaryotic genomes from two isolates of Puccinia coronata f. sp. avenae, the causal agent of oat crown rust.</title>
        <authorList>
            <person name="Miller M.E."/>
            <person name="Zhang Y."/>
            <person name="Omidvar V."/>
            <person name="Sperschneider J."/>
            <person name="Schwessinger B."/>
            <person name="Raley C."/>
            <person name="Palmer J.M."/>
            <person name="Garnica D."/>
            <person name="Upadhyaya N."/>
            <person name="Rathjen J."/>
            <person name="Taylor J.M."/>
            <person name="Park R.F."/>
            <person name="Dodds P.N."/>
            <person name="Hirsch C.D."/>
            <person name="Kianian S.F."/>
            <person name="Figueroa M."/>
        </authorList>
    </citation>
    <scope>NUCLEOTIDE SEQUENCE [LARGE SCALE GENOMIC DNA]</scope>
    <source>
        <strain evidence="2">12SD80</strain>
    </source>
</reference>
<dbReference type="Proteomes" id="UP000235392">
    <property type="component" value="Unassembled WGS sequence"/>
</dbReference>
<proteinExistence type="predicted"/>
<name>A0A2N5TGF2_9BASI</name>
<evidence type="ECO:0000313" key="2">
    <source>
        <dbReference type="EMBL" id="PLW24580.1"/>
    </source>
</evidence>
<dbReference type="AlphaFoldDB" id="A0A2N5TGF2"/>
<sequence>MARLFERRNGPMGVGRIAGEQHNSGNCIAKCLADHRHHFRNSPGNARLGKP</sequence>
<gene>
    <name evidence="2" type="ORF">PCASD_06170</name>
</gene>
<feature type="region of interest" description="Disordered" evidence="1">
    <location>
        <begin position="1"/>
        <end position="20"/>
    </location>
</feature>
<organism evidence="2 3">
    <name type="scientific">Puccinia coronata f. sp. avenae</name>
    <dbReference type="NCBI Taxonomy" id="200324"/>
    <lineage>
        <taxon>Eukaryota</taxon>
        <taxon>Fungi</taxon>
        <taxon>Dikarya</taxon>
        <taxon>Basidiomycota</taxon>
        <taxon>Pucciniomycotina</taxon>
        <taxon>Pucciniomycetes</taxon>
        <taxon>Pucciniales</taxon>
        <taxon>Pucciniaceae</taxon>
        <taxon>Puccinia</taxon>
    </lineage>
</organism>
<evidence type="ECO:0000256" key="1">
    <source>
        <dbReference type="SAM" id="MobiDB-lite"/>
    </source>
</evidence>